<dbReference type="EMBL" id="JAVRRJ010000001">
    <property type="protein sequence ID" value="KAK5091727.1"/>
    <property type="molecule type" value="Genomic_DNA"/>
</dbReference>
<feature type="compositionally biased region" description="Polar residues" evidence="1">
    <location>
        <begin position="206"/>
        <end position="215"/>
    </location>
</feature>
<evidence type="ECO:0000313" key="3">
    <source>
        <dbReference type="EMBL" id="KAK5091727.1"/>
    </source>
</evidence>
<dbReference type="Pfam" id="PF00533">
    <property type="entry name" value="BRCT"/>
    <property type="match status" value="1"/>
</dbReference>
<feature type="domain" description="BRCT" evidence="2">
    <location>
        <begin position="337"/>
        <end position="414"/>
    </location>
</feature>
<dbReference type="GO" id="GO:0005634">
    <property type="term" value="C:nucleus"/>
    <property type="evidence" value="ECO:0007669"/>
    <property type="project" value="TreeGrafter"/>
</dbReference>
<feature type="region of interest" description="Disordered" evidence="1">
    <location>
        <begin position="466"/>
        <end position="521"/>
    </location>
</feature>
<gene>
    <name evidence="3" type="primary">ESC4</name>
    <name evidence="3" type="ORF">LTR05_001912</name>
</gene>
<dbReference type="GO" id="GO:0035361">
    <property type="term" value="C:Cul8-RING ubiquitin ligase complex"/>
    <property type="evidence" value="ECO:0007669"/>
    <property type="project" value="TreeGrafter"/>
</dbReference>
<name>A0AAN7YFP0_9EURO</name>
<dbReference type="GO" id="GO:0006302">
    <property type="term" value="P:double-strand break repair"/>
    <property type="evidence" value="ECO:0007669"/>
    <property type="project" value="TreeGrafter"/>
</dbReference>
<protein>
    <submittedName>
        <fullName evidence="3">Regulator of Ty1 Transposition</fullName>
    </submittedName>
</protein>
<dbReference type="PROSITE" id="PS50172">
    <property type="entry name" value="BRCT"/>
    <property type="match status" value="3"/>
</dbReference>
<dbReference type="AlphaFoldDB" id="A0AAN7YFP0"/>
<dbReference type="SMART" id="SM00292">
    <property type="entry name" value="BRCT"/>
    <property type="match status" value="5"/>
</dbReference>
<dbReference type="InterPro" id="IPR001357">
    <property type="entry name" value="BRCT_dom"/>
</dbReference>
<feature type="region of interest" description="Disordered" evidence="1">
    <location>
        <begin position="206"/>
        <end position="237"/>
    </location>
</feature>
<evidence type="ECO:0000259" key="2">
    <source>
        <dbReference type="PROSITE" id="PS50172"/>
    </source>
</evidence>
<dbReference type="SUPFAM" id="SSF52113">
    <property type="entry name" value="BRCT domain"/>
    <property type="match status" value="5"/>
</dbReference>
<dbReference type="Pfam" id="PF12738">
    <property type="entry name" value="PTCB-BRCT"/>
    <property type="match status" value="1"/>
</dbReference>
<evidence type="ECO:0000256" key="1">
    <source>
        <dbReference type="SAM" id="MobiDB-lite"/>
    </source>
</evidence>
<accession>A0AAN7YFP0</accession>
<feature type="compositionally biased region" description="Polar residues" evidence="1">
    <location>
        <begin position="487"/>
        <end position="511"/>
    </location>
</feature>
<dbReference type="InterPro" id="IPR053036">
    <property type="entry name" value="CellCycle_DNARepair_Reg"/>
</dbReference>
<evidence type="ECO:0000313" key="4">
    <source>
        <dbReference type="Proteomes" id="UP001309876"/>
    </source>
</evidence>
<dbReference type="CDD" id="cd17743">
    <property type="entry name" value="BRCT_BRC1_like_rpt5"/>
    <property type="match status" value="1"/>
</dbReference>
<keyword evidence="4" id="KW-1185">Reference proteome</keyword>
<dbReference type="Gene3D" id="3.40.50.10190">
    <property type="entry name" value="BRCT domain"/>
    <property type="match status" value="5"/>
</dbReference>
<dbReference type="CDD" id="cd18436">
    <property type="entry name" value="BRCT_BRC1_like_rpt2"/>
    <property type="match status" value="1"/>
</dbReference>
<reference evidence="3 4" key="1">
    <citation type="submission" date="2023-08" db="EMBL/GenBank/DDBJ databases">
        <title>Black Yeasts Isolated from many extreme environments.</title>
        <authorList>
            <person name="Coleine C."/>
            <person name="Stajich J.E."/>
            <person name="Selbmann L."/>
        </authorList>
    </citation>
    <scope>NUCLEOTIDE SEQUENCE [LARGE SCALE GENOMIC DNA]</scope>
    <source>
        <strain evidence="3 4">CCFEE 5910</strain>
    </source>
</reference>
<dbReference type="Pfam" id="PF16770">
    <property type="entry name" value="RTT107_BRCT_5"/>
    <property type="match status" value="1"/>
</dbReference>
<dbReference type="GO" id="GO:1990683">
    <property type="term" value="P:DNA double-strand break attachment to nuclear envelope"/>
    <property type="evidence" value="ECO:0007669"/>
    <property type="project" value="TreeGrafter"/>
</dbReference>
<dbReference type="CDD" id="cd18437">
    <property type="entry name" value="BRCT_BRC1_like_rpt3"/>
    <property type="match status" value="1"/>
</dbReference>
<comment type="caution">
    <text evidence="3">The sequence shown here is derived from an EMBL/GenBank/DDBJ whole genome shotgun (WGS) entry which is preliminary data.</text>
</comment>
<dbReference type="PANTHER" id="PTHR47667">
    <property type="entry name" value="REGULATOR OF TY1 TRANSPOSITION PROTEIN 107"/>
    <property type="match status" value="1"/>
</dbReference>
<dbReference type="Proteomes" id="UP001309876">
    <property type="component" value="Unassembled WGS sequence"/>
</dbReference>
<feature type="compositionally biased region" description="Basic and acidic residues" evidence="1">
    <location>
        <begin position="550"/>
        <end position="567"/>
    </location>
</feature>
<feature type="domain" description="BRCT" evidence="2">
    <location>
        <begin position="8"/>
        <end position="106"/>
    </location>
</feature>
<feature type="compositionally biased region" description="Low complexity" evidence="1">
    <location>
        <begin position="221"/>
        <end position="235"/>
    </location>
</feature>
<dbReference type="FunFam" id="3.40.50.10190:FF:000048">
    <property type="entry name" value="DNA repair protein Rtt107"/>
    <property type="match status" value="1"/>
</dbReference>
<feature type="domain" description="BRCT" evidence="2">
    <location>
        <begin position="106"/>
        <end position="197"/>
    </location>
</feature>
<organism evidence="3 4">
    <name type="scientific">Lithohypha guttulata</name>
    <dbReference type="NCBI Taxonomy" id="1690604"/>
    <lineage>
        <taxon>Eukaryota</taxon>
        <taxon>Fungi</taxon>
        <taxon>Dikarya</taxon>
        <taxon>Ascomycota</taxon>
        <taxon>Pezizomycotina</taxon>
        <taxon>Eurotiomycetes</taxon>
        <taxon>Chaetothyriomycetidae</taxon>
        <taxon>Chaetothyriales</taxon>
        <taxon>Trichomeriaceae</taxon>
        <taxon>Lithohypha</taxon>
    </lineage>
</organism>
<sequence>MAGEPDTRQEGTFSTCSFAIVRSDVLNDAMIKELCDQIDLHGGTCHLDNYPDDRLDLDNVTHIISATTDFPDYYSALDRFIHVVKPTWVTVSIATGKLAHPRKYSPDPNLFMNDVVATCVELPQGDADAIAGGILAMGGNYSFKLTSQITHVVALNMENDVCESIQEKNLNIKMVLPHWFDDCLRLGKKIDEGPYLLPDPEILNPPLNQAPSCSPSRKHLSGATSASPSSTKAPSLNGRKGLRVFKKKRILLEKDLQISDVLRGVLNGMILASDGTVVDKASEADILVCKYRDGQNYNYATAKQKDVGNLAWLYYLIIHDLWTSPLRRLLHYPLPKKPLEGFAGLKIGLSNYSGEARTYLENLISATGAICTKTLKQDNDFLITAHRKSEKVNAAEEWGITVVNHLWVEESFAKWQKQSITKSRYTHFPTKTNLGEVVGQTEIDRKVIEAKFLNLDAIPSETLPGRRRIQASTKVNSSVPPSESSERGNVTQTPVRLHSQANGKENGTPATEGSRKSKTAAAVKLQEMTPDIALFEKERKRVGGVVYGGRRKDDPERVEPGRKRSAEPAEPAITTKKTPKRQRTGPTPVEIRLLISGYKPWVGNAKKEVNDTKKLRELGISIVDVPAKATHFAVPGIVRTPKFMVAVAYAPMILTTDFIEACLSADELVDPSDYELVDKQKEKEYKVKLKDALQKARENDHKLLEGYSLYCTEKVSGGYETFKTIAEANGASLAPYRGRQMTISSRRVGEDDAETANEVVLLSSDTAEDKTLWPKFQRVAADSRREPFVLLGEWLLTTALRQEIQPFESYELTKLKAK</sequence>
<dbReference type="InterPro" id="IPR036420">
    <property type="entry name" value="BRCT_dom_sf"/>
</dbReference>
<dbReference type="PANTHER" id="PTHR47667:SF1">
    <property type="entry name" value="REGULATOR OF TY1 TRANSPOSITION PROTEIN 107"/>
    <property type="match status" value="1"/>
</dbReference>
<feature type="region of interest" description="Disordered" evidence="1">
    <location>
        <begin position="546"/>
        <end position="586"/>
    </location>
</feature>
<proteinExistence type="predicted"/>